<dbReference type="EMBL" id="JASDAP010000026">
    <property type="protein sequence ID" value="KAK1879305.1"/>
    <property type="molecule type" value="Genomic_DNA"/>
</dbReference>
<proteinExistence type="predicted"/>
<sequence>MYSWAESSDIAEAKKEIAETVMGINVIRKEGVDITEKPEDIGIAIEGVVVLNDLGNVALAVHVPCCLD</sequence>
<keyword evidence="1" id="KW-0723">Serine/threonine-protein kinase</keyword>
<keyword evidence="1" id="KW-0418">Kinase</keyword>
<keyword evidence="2" id="KW-1185">Reference proteome</keyword>
<keyword evidence="1" id="KW-0808">Transferase</keyword>
<organism evidence="1 2">
    <name type="scientific">Dissostichus eleginoides</name>
    <name type="common">Patagonian toothfish</name>
    <name type="synonym">Dissostichus amissus</name>
    <dbReference type="NCBI Taxonomy" id="100907"/>
    <lineage>
        <taxon>Eukaryota</taxon>
        <taxon>Metazoa</taxon>
        <taxon>Chordata</taxon>
        <taxon>Craniata</taxon>
        <taxon>Vertebrata</taxon>
        <taxon>Euteleostomi</taxon>
        <taxon>Actinopterygii</taxon>
        <taxon>Neopterygii</taxon>
        <taxon>Teleostei</taxon>
        <taxon>Neoteleostei</taxon>
        <taxon>Acanthomorphata</taxon>
        <taxon>Eupercaria</taxon>
        <taxon>Perciformes</taxon>
        <taxon>Notothenioidei</taxon>
        <taxon>Nototheniidae</taxon>
        <taxon>Dissostichus</taxon>
    </lineage>
</organism>
<protein>
    <submittedName>
        <fullName evidence="1">Serine/threonine protein kinase IRE3</fullName>
    </submittedName>
</protein>
<comment type="caution">
    <text evidence="1">The sequence shown here is derived from an EMBL/GenBank/DDBJ whole genome shotgun (WGS) entry which is preliminary data.</text>
</comment>
<evidence type="ECO:0000313" key="2">
    <source>
        <dbReference type="Proteomes" id="UP001228049"/>
    </source>
</evidence>
<dbReference type="Proteomes" id="UP001228049">
    <property type="component" value="Unassembled WGS sequence"/>
</dbReference>
<evidence type="ECO:0000313" key="1">
    <source>
        <dbReference type="EMBL" id="KAK1879305.1"/>
    </source>
</evidence>
<dbReference type="GO" id="GO:0004674">
    <property type="term" value="F:protein serine/threonine kinase activity"/>
    <property type="evidence" value="ECO:0007669"/>
    <property type="project" value="UniProtKB-KW"/>
</dbReference>
<accession>A0AAD9EZ09</accession>
<reference evidence="1" key="1">
    <citation type="submission" date="2023-04" db="EMBL/GenBank/DDBJ databases">
        <title>Chromosome-level genome of Chaenocephalus aceratus.</title>
        <authorList>
            <person name="Park H."/>
        </authorList>
    </citation>
    <scope>NUCLEOTIDE SEQUENCE</scope>
    <source>
        <strain evidence="1">DE</strain>
        <tissue evidence="1">Muscle</tissue>
    </source>
</reference>
<dbReference type="AlphaFoldDB" id="A0AAD9EZ09"/>
<name>A0AAD9EZ09_DISEL</name>
<gene>
    <name evidence="1" type="ORF">KUDE01_027428</name>
</gene>